<dbReference type="EMBL" id="QXFK01000015">
    <property type="protein sequence ID" value="RIV78669.1"/>
    <property type="molecule type" value="Genomic_DNA"/>
</dbReference>
<keyword evidence="2" id="KW-0812">Transmembrane</keyword>
<sequence length="133" mass="14859">MNPFQQSKFYLVEHLHLARDALHIYVALIVLFGSCILFGWKVHQWKPWLLVLLAAVVGEVLDIREMPGPFESAIGRENVKDILNTMAVPTILLIAARYTKLFTRPQTTADAARDSSHEAQVPAAPLGGERDVL</sequence>
<evidence type="ECO:0000256" key="1">
    <source>
        <dbReference type="SAM" id="MobiDB-lite"/>
    </source>
</evidence>
<comment type="caution">
    <text evidence="3">The sequence shown here is derived from an EMBL/GenBank/DDBJ whole genome shotgun (WGS) entry which is preliminary data.</text>
</comment>
<dbReference type="OrthoDB" id="6660115at2"/>
<dbReference type="Proteomes" id="UP000285092">
    <property type="component" value="Unassembled WGS sequence"/>
</dbReference>
<keyword evidence="2" id="KW-1133">Transmembrane helix</keyword>
<dbReference type="AlphaFoldDB" id="A0A418NI88"/>
<keyword evidence="2" id="KW-0472">Membrane</keyword>
<dbReference type="RefSeq" id="WP_119512743.1">
    <property type="nucleotide sequence ID" value="NZ_QXFK01000015.1"/>
</dbReference>
<gene>
    <name evidence="3" type="ORF">D2V04_07645</name>
</gene>
<evidence type="ECO:0000256" key="2">
    <source>
        <dbReference type="SAM" id="Phobius"/>
    </source>
</evidence>
<accession>A0A418NI88</accession>
<organism evidence="3 4">
    <name type="scientific">Pelagerythrobacter aerophilus</name>
    <dbReference type="NCBI Taxonomy" id="2306995"/>
    <lineage>
        <taxon>Bacteria</taxon>
        <taxon>Pseudomonadati</taxon>
        <taxon>Pseudomonadota</taxon>
        <taxon>Alphaproteobacteria</taxon>
        <taxon>Sphingomonadales</taxon>
        <taxon>Erythrobacteraceae</taxon>
        <taxon>Pelagerythrobacter</taxon>
    </lineage>
</organism>
<proteinExistence type="predicted"/>
<evidence type="ECO:0000313" key="4">
    <source>
        <dbReference type="Proteomes" id="UP000285092"/>
    </source>
</evidence>
<feature type="region of interest" description="Disordered" evidence="1">
    <location>
        <begin position="109"/>
        <end position="133"/>
    </location>
</feature>
<evidence type="ECO:0000313" key="3">
    <source>
        <dbReference type="EMBL" id="RIV78669.1"/>
    </source>
</evidence>
<feature type="transmembrane region" description="Helical" evidence="2">
    <location>
        <begin position="21"/>
        <end position="39"/>
    </location>
</feature>
<name>A0A418NI88_9SPHN</name>
<keyword evidence="4" id="KW-1185">Reference proteome</keyword>
<reference evidence="3 4" key="1">
    <citation type="submission" date="2018-08" db="EMBL/GenBank/DDBJ databases">
        <title>Altererythrobacter sp.Ery1 and Ery12, the genome sequencing of novel strains in genus Alterythrobacter.</title>
        <authorList>
            <person name="Cheng H."/>
            <person name="Wu Y.-H."/>
            <person name="Fang C."/>
            <person name="Xu X.-W."/>
        </authorList>
    </citation>
    <scope>NUCLEOTIDE SEQUENCE [LARGE SCALE GENOMIC DNA]</scope>
    <source>
        <strain evidence="3 4">Ery1</strain>
    </source>
</reference>
<protein>
    <submittedName>
        <fullName evidence="3">Uncharacterized protein</fullName>
    </submittedName>
</protein>